<gene>
    <name evidence="1" type="ORF">RILFYP67_01536</name>
</gene>
<dbReference type="EMBL" id="CACRUM010000066">
    <property type="protein sequence ID" value="VYU29480.1"/>
    <property type="molecule type" value="Genomic_DNA"/>
</dbReference>
<sequence length="92" mass="10601">MDKDIVLEKIRQAAVLLYQNKEQDGITAVSDLLQVFQKMIQNLTEEQMKNCGNFTLLMMREILEAYQCQDIMGMADCLMEKATLFVQYVSGK</sequence>
<dbReference type="AlphaFoldDB" id="A0A6N3DKI0"/>
<accession>A0A6N3DKI0</accession>
<proteinExistence type="predicted"/>
<name>A0A6N3DKI0_9FIRM</name>
<evidence type="ECO:0000313" key="1">
    <source>
        <dbReference type="EMBL" id="VYU29480.1"/>
    </source>
</evidence>
<reference evidence="1" key="1">
    <citation type="submission" date="2019-11" db="EMBL/GenBank/DDBJ databases">
        <authorList>
            <person name="Feng L."/>
        </authorList>
    </citation>
    <scope>NUCLEOTIDE SEQUENCE</scope>
    <source>
        <strain evidence="1">RintestinalisLFYP67</strain>
    </source>
</reference>
<protein>
    <submittedName>
        <fullName evidence="1">Uncharacterized protein</fullName>
    </submittedName>
</protein>
<organism evidence="1">
    <name type="scientific">Roseburia intestinalis</name>
    <dbReference type="NCBI Taxonomy" id="166486"/>
    <lineage>
        <taxon>Bacteria</taxon>
        <taxon>Bacillati</taxon>
        <taxon>Bacillota</taxon>
        <taxon>Clostridia</taxon>
        <taxon>Lachnospirales</taxon>
        <taxon>Lachnospiraceae</taxon>
        <taxon>Roseburia</taxon>
    </lineage>
</organism>
<dbReference type="RefSeq" id="WP_173885757.1">
    <property type="nucleotide sequence ID" value="NZ_CACRUM010000066.1"/>
</dbReference>